<accession>A0A7J8W627</accession>
<organism evidence="1 2">
    <name type="scientific">Gossypium klotzschianum</name>
    <dbReference type="NCBI Taxonomy" id="34286"/>
    <lineage>
        <taxon>Eukaryota</taxon>
        <taxon>Viridiplantae</taxon>
        <taxon>Streptophyta</taxon>
        <taxon>Embryophyta</taxon>
        <taxon>Tracheophyta</taxon>
        <taxon>Spermatophyta</taxon>
        <taxon>Magnoliopsida</taxon>
        <taxon>eudicotyledons</taxon>
        <taxon>Gunneridae</taxon>
        <taxon>Pentapetalae</taxon>
        <taxon>rosids</taxon>
        <taxon>malvids</taxon>
        <taxon>Malvales</taxon>
        <taxon>Malvaceae</taxon>
        <taxon>Malvoideae</taxon>
        <taxon>Gossypium</taxon>
    </lineage>
</organism>
<dbReference type="AlphaFoldDB" id="A0A7J8W627"/>
<dbReference type="InterPro" id="IPR036691">
    <property type="entry name" value="Endo/exonu/phosph_ase_sf"/>
</dbReference>
<dbReference type="OrthoDB" id="1002677at2759"/>
<evidence type="ECO:0000313" key="2">
    <source>
        <dbReference type="Proteomes" id="UP000593573"/>
    </source>
</evidence>
<name>A0A7J8W627_9ROSI</name>
<dbReference type="SUPFAM" id="SSF56219">
    <property type="entry name" value="DNase I-like"/>
    <property type="match status" value="1"/>
</dbReference>
<evidence type="ECO:0000313" key="1">
    <source>
        <dbReference type="EMBL" id="MBA0670300.1"/>
    </source>
</evidence>
<protein>
    <recommendedName>
        <fullName evidence="3">Endonuclease/exonuclease/phosphatase domain-containing protein</fullName>
    </recommendedName>
</protein>
<sequence length="253" mass="28656">MMVVLNDSKLDLGKHLAVVFKENANLNNREALGDDIIDNSGNFFLFSKLGVQVIKAIRARMLINAQLDMEMYKGLKALKGKHTLGSGNSKNIPWVTIGDFNAMLSSSNKKGGHKVRKDCLLFKDFIEMANLQDLGFKGPDFMWHRDDLYEISNDAWTPSQISGYWVEHPSFPNFVKEKWCLKELQEAAFTCPVHTSTTQRPMMAKKDCLQLPVLCAAEPLFTPKDLSHCFFAICEVATLEIGYRVTRLGYRDI</sequence>
<reference evidence="1 2" key="1">
    <citation type="journal article" date="2019" name="Genome Biol. Evol.">
        <title>Insights into the evolution of the New World diploid cottons (Gossypium, subgenus Houzingenia) based on genome sequencing.</title>
        <authorList>
            <person name="Grover C.E."/>
            <person name="Arick M.A. 2nd"/>
            <person name="Thrash A."/>
            <person name="Conover J.L."/>
            <person name="Sanders W.S."/>
            <person name="Peterson D.G."/>
            <person name="Frelichowski J.E."/>
            <person name="Scheffler J.A."/>
            <person name="Scheffler B.E."/>
            <person name="Wendel J.F."/>
        </authorList>
    </citation>
    <scope>NUCLEOTIDE SEQUENCE [LARGE SCALE GENOMIC DNA]</scope>
    <source>
        <strain evidence="1">57</strain>
        <tissue evidence="1">Leaf</tissue>
    </source>
</reference>
<proteinExistence type="predicted"/>
<gene>
    <name evidence="1" type="ORF">Goklo_024460</name>
</gene>
<dbReference type="EMBL" id="JABFAB010236030">
    <property type="protein sequence ID" value="MBA0670300.1"/>
    <property type="molecule type" value="Genomic_DNA"/>
</dbReference>
<comment type="caution">
    <text evidence="1">The sequence shown here is derived from an EMBL/GenBank/DDBJ whole genome shotgun (WGS) entry which is preliminary data.</text>
</comment>
<evidence type="ECO:0008006" key="3">
    <source>
        <dbReference type="Google" id="ProtNLM"/>
    </source>
</evidence>
<dbReference type="Proteomes" id="UP000593573">
    <property type="component" value="Unassembled WGS sequence"/>
</dbReference>
<keyword evidence="2" id="KW-1185">Reference proteome</keyword>